<dbReference type="InterPro" id="IPR002659">
    <property type="entry name" value="Glyco_trans_31"/>
</dbReference>
<evidence type="ECO:0000313" key="11">
    <source>
        <dbReference type="Proteomes" id="UP000095284"/>
    </source>
</evidence>
<feature type="transmembrane region" description="Helical" evidence="10">
    <location>
        <begin position="21"/>
        <end position="49"/>
    </location>
</feature>
<dbReference type="Gene3D" id="3.90.550.50">
    <property type="match status" value="1"/>
</dbReference>
<dbReference type="GO" id="GO:0006493">
    <property type="term" value="P:protein O-linked glycosylation"/>
    <property type="evidence" value="ECO:0007669"/>
    <property type="project" value="TreeGrafter"/>
</dbReference>
<dbReference type="PANTHER" id="PTHR11214:SF349">
    <property type="entry name" value="BETA-1,3-GALACTOSYLTRANSFERASE BRN"/>
    <property type="match status" value="1"/>
</dbReference>
<evidence type="ECO:0000256" key="9">
    <source>
        <dbReference type="ARBA" id="ARBA00023136"/>
    </source>
</evidence>
<evidence type="ECO:0000256" key="4">
    <source>
        <dbReference type="ARBA" id="ARBA00022679"/>
    </source>
</evidence>
<evidence type="ECO:0000256" key="2">
    <source>
        <dbReference type="ARBA" id="ARBA00008661"/>
    </source>
</evidence>
<sequence length="357" mass="41976">MRWRRLSRRLIYAMSQKIRRCWPIVISLFFLVSGLWIMASGLGVVDFLYEEDFTDFKWCDVNVKDQVQRELNGGLPASEYLVNDMENIKMFSDPLRCQEARNDTLLIIVKTGADRIERRNAYRATLSRIKSRAGWNIQTVFVMGHHGNNINTLIEENKKYMDMIIGDFRDHYYNNSYKLIYAMKTAMNFCSEVPFLLSLDDDYIINIDNVIRYVSGRVKDEKLYAGWRMYGEPYRYRFNKFGLTLKEYPYNLFPPFITGGMVFWSPLAVKEFYTAMKYCKMHKFDDVWMGILAYLLDYHPQSLPEANVHRSKDIKTPSLDGKLGEHGYSASEIADYLRYLNSNTSQPTDLRTDARNN</sequence>
<comment type="similarity">
    <text evidence="2 10">Belongs to the glycosyltransferase 31 family.</text>
</comment>
<accession>A0A1I7SLR9</accession>
<evidence type="ECO:0000256" key="7">
    <source>
        <dbReference type="ARBA" id="ARBA00022989"/>
    </source>
</evidence>
<evidence type="ECO:0000313" key="12">
    <source>
        <dbReference type="WBParaSite" id="BXY_1400200.1"/>
    </source>
</evidence>
<dbReference type="EC" id="2.4.1.-" evidence="10"/>
<proteinExistence type="inferred from homology"/>
<dbReference type="AlphaFoldDB" id="A0A1I7SLR9"/>
<dbReference type="GO" id="GO:0008194">
    <property type="term" value="F:UDP-glycosyltransferase activity"/>
    <property type="evidence" value="ECO:0007669"/>
    <property type="project" value="TreeGrafter"/>
</dbReference>
<keyword evidence="7 10" id="KW-1133">Transmembrane helix</keyword>
<dbReference type="WBParaSite" id="BXY_1400200.1">
    <property type="protein sequence ID" value="BXY_1400200.1"/>
    <property type="gene ID" value="BXY_1400200"/>
</dbReference>
<keyword evidence="3 10" id="KW-0328">Glycosyltransferase</keyword>
<reference evidence="12" key="1">
    <citation type="submission" date="2016-11" db="UniProtKB">
        <authorList>
            <consortium name="WormBaseParasite"/>
        </authorList>
    </citation>
    <scope>IDENTIFICATION</scope>
</reference>
<dbReference type="GO" id="GO:0000139">
    <property type="term" value="C:Golgi membrane"/>
    <property type="evidence" value="ECO:0007669"/>
    <property type="project" value="UniProtKB-SubCell"/>
</dbReference>
<protein>
    <recommendedName>
        <fullName evidence="10">Hexosyltransferase</fullName>
        <ecNumber evidence="10">2.4.1.-</ecNumber>
    </recommendedName>
</protein>
<dbReference type="Pfam" id="PF01762">
    <property type="entry name" value="Galactosyl_T"/>
    <property type="match status" value="1"/>
</dbReference>
<organism evidence="11 12">
    <name type="scientific">Bursaphelenchus xylophilus</name>
    <name type="common">Pinewood nematode worm</name>
    <name type="synonym">Aphelenchoides xylophilus</name>
    <dbReference type="NCBI Taxonomy" id="6326"/>
    <lineage>
        <taxon>Eukaryota</taxon>
        <taxon>Metazoa</taxon>
        <taxon>Ecdysozoa</taxon>
        <taxon>Nematoda</taxon>
        <taxon>Chromadorea</taxon>
        <taxon>Rhabditida</taxon>
        <taxon>Tylenchina</taxon>
        <taxon>Tylenchomorpha</taxon>
        <taxon>Aphelenchoidea</taxon>
        <taxon>Aphelenchoididae</taxon>
        <taxon>Bursaphelenchus</taxon>
    </lineage>
</organism>
<evidence type="ECO:0000256" key="1">
    <source>
        <dbReference type="ARBA" id="ARBA00004323"/>
    </source>
</evidence>
<keyword evidence="6 10" id="KW-0735">Signal-anchor</keyword>
<dbReference type="Proteomes" id="UP000095284">
    <property type="component" value="Unplaced"/>
</dbReference>
<dbReference type="GO" id="GO:0016758">
    <property type="term" value="F:hexosyltransferase activity"/>
    <property type="evidence" value="ECO:0007669"/>
    <property type="project" value="InterPro"/>
</dbReference>
<evidence type="ECO:0000256" key="6">
    <source>
        <dbReference type="ARBA" id="ARBA00022968"/>
    </source>
</evidence>
<keyword evidence="4" id="KW-0808">Transferase</keyword>
<evidence type="ECO:0000256" key="8">
    <source>
        <dbReference type="ARBA" id="ARBA00023034"/>
    </source>
</evidence>
<keyword evidence="9 10" id="KW-0472">Membrane</keyword>
<name>A0A1I7SLR9_BURXY</name>
<evidence type="ECO:0000256" key="10">
    <source>
        <dbReference type="RuleBase" id="RU363063"/>
    </source>
</evidence>
<evidence type="ECO:0000256" key="5">
    <source>
        <dbReference type="ARBA" id="ARBA00022692"/>
    </source>
</evidence>
<comment type="subcellular location">
    <subcellularLocation>
        <location evidence="1 10">Golgi apparatus membrane</location>
        <topology evidence="1 10">Single-pass type II membrane protein</topology>
    </subcellularLocation>
</comment>
<evidence type="ECO:0000256" key="3">
    <source>
        <dbReference type="ARBA" id="ARBA00022676"/>
    </source>
</evidence>
<keyword evidence="8 10" id="KW-0333">Golgi apparatus</keyword>
<dbReference type="eggNOG" id="KOG2287">
    <property type="taxonomic scope" value="Eukaryota"/>
</dbReference>
<keyword evidence="5 10" id="KW-0812">Transmembrane</keyword>
<dbReference type="PANTHER" id="PTHR11214">
    <property type="entry name" value="BETA-1,3-N-ACETYLGLUCOSAMINYLTRANSFERASE"/>
    <property type="match status" value="1"/>
</dbReference>